<evidence type="ECO:0000313" key="1">
    <source>
        <dbReference type="EMBL" id="KAJ5192368.1"/>
    </source>
</evidence>
<reference evidence="1" key="2">
    <citation type="journal article" date="2023" name="IMA Fungus">
        <title>Comparative genomic study of the Penicillium genus elucidates a diverse pangenome and 15 lateral gene transfer events.</title>
        <authorList>
            <person name="Petersen C."/>
            <person name="Sorensen T."/>
            <person name="Nielsen M.R."/>
            <person name="Sondergaard T.E."/>
            <person name="Sorensen J.L."/>
            <person name="Fitzpatrick D.A."/>
            <person name="Frisvad J.C."/>
            <person name="Nielsen K.L."/>
        </authorList>
    </citation>
    <scope>NUCLEOTIDE SEQUENCE</scope>
    <source>
        <strain evidence="1">IBT 20477</strain>
    </source>
</reference>
<reference evidence="1" key="1">
    <citation type="submission" date="2022-11" db="EMBL/GenBank/DDBJ databases">
        <authorList>
            <person name="Petersen C."/>
        </authorList>
    </citation>
    <scope>NUCLEOTIDE SEQUENCE</scope>
    <source>
        <strain evidence="1">IBT 20477</strain>
    </source>
</reference>
<name>A0A9W9M856_9EURO</name>
<organism evidence="1 2">
    <name type="scientific">Penicillium cf. viridicatum</name>
    <dbReference type="NCBI Taxonomy" id="2972119"/>
    <lineage>
        <taxon>Eukaryota</taxon>
        <taxon>Fungi</taxon>
        <taxon>Dikarya</taxon>
        <taxon>Ascomycota</taxon>
        <taxon>Pezizomycotina</taxon>
        <taxon>Eurotiomycetes</taxon>
        <taxon>Eurotiomycetidae</taxon>
        <taxon>Eurotiales</taxon>
        <taxon>Aspergillaceae</taxon>
        <taxon>Penicillium</taxon>
    </lineage>
</organism>
<proteinExistence type="predicted"/>
<gene>
    <name evidence="1" type="ORF">N7449_008510</name>
</gene>
<dbReference type="EMBL" id="JAPQKQ010000006">
    <property type="protein sequence ID" value="KAJ5192368.1"/>
    <property type="molecule type" value="Genomic_DNA"/>
</dbReference>
<accession>A0A9W9M856</accession>
<sequence length="99" mass="11536">MENPIPSPDNERLELLTQLRLARTRRTYSRIAIIREGREIIREVQLIGSQYAAYGRAPPVHLLWRLDQSMESVFHHMLALLTEEDAARAFEAEVWHTLA</sequence>
<evidence type="ECO:0000313" key="2">
    <source>
        <dbReference type="Proteomes" id="UP001150942"/>
    </source>
</evidence>
<dbReference type="Proteomes" id="UP001150942">
    <property type="component" value="Unassembled WGS sequence"/>
</dbReference>
<keyword evidence="2" id="KW-1185">Reference proteome</keyword>
<protein>
    <submittedName>
        <fullName evidence="1">Uncharacterized protein</fullName>
    </submittedName>
</protein>
<dbReference type="AlphaFoldDB" id="A0A9W9M856"/>
<comment type="caution">
    <text evidence="1">The sequence shown here is derived from an EMBL/GenBank/DDBJ whole genome shotgun (WGS) entry which is preliminary data.</text>
</comment>